<sequence>MKRLTVAATVAALMLTGCASRSDGTTEITPSGAVASADATALLAEYGLAGKDTVQVIDHLDRLTLEQRPAADLKASVRPHELVLSRGGRQASLAVPGDRFYLSVAPYVNKTHDCFHHSLTTCKGELAAEDVGVRIVDETHDEVLLDEVRTTFANGFVGFWLPRDINGILQITYGSKSGRTKITTAKESPTCLTTLRLT</sequence>
<evidence type="ECO:0000256" key="1">
    <source>
        <dbReference type="SAM" id="SignalP"/>
    </source>
</evidence>
<keyword evidence="1" id="KW-0732">Signal</keyword>
<protein>
    <recommendedName>
        <fullName evidence="4">CueP family metal-binding protein</fullName>
    </recommendedName>
</protein>
<evidence type="ECO:0008006" key="4">
    <source>
        <dbReference type="Google" id="ProtNLM"/>
    </source>
</evidence>
<dbReference type="PROSITE" id="PS51257">
    <property type="entry name" value="PROKAR_LIPOPROTEIN"/>
    <property type="match status" value="1"/>
</dbReference>
<proteinExistence type="predicted"/>
<dbReference type="RefSeq" id="WP_139584993.1">
    <property type="nucleotide sequence ID" value="NZ_VDFY01000155.1"/>
</dbReference>
<feature type="signal peptide" evidence="1">
    <location>
        <begin position="1"/>
        <end position="21"/>
    </location>
</feature>
<dbReference type="AlphaFoldDB" id="A0A5C4QNX4"/>
<dbReference type="Pfam" id="PF21172">
    <property type="entry name" value="CueP"/>
    <property type="match status" value="1"/>
</dbReference>
<dbReference type="Proteomes" id="UP000306145">
    <property type="component" value="Unassembled WGS sequence"/>
</dbReference>
<feature type="chain" id="PRO_5023078775" description="CueP family metal-binding protein" evidence="1">
    <location>
        <begin position="22"/>
        <end position="198"/>
    </location>
</feature>
<gene>
    <name evidence="2" type="ORF">FHG89_14965</name>
</gene>
<accession>A0A5C4QNX4</accession>
<organism evidence="2 3">
    <name type="scientific">Micromonospora orduensis</name>
    <dbReference type="NCBI Taxonomy" id="1420891"/>
    <lineage>
        <taxon>Bacteria</taxon>
        <taxon>Bacillati</taxon>
        <taxon>Actinomycetota</taxon>
        <taxon>Actinomycetes</taxon>
        <taxon>Micromonosporales</taxon>
        <taxon>Micromonosporaceae</taxon>
        <taxon>Micromonospora</taxon>
    </lineage>
</organism>
<keyword evidence="3" id="KW-1185">Reference proteome</keyword>
<dbReference type="OrthoDB" id="73040at2"/>
<evidence type="ECO:0000313" key="3">
    <source>
        <dbReference type="Proteomes" id="UP000306145"/>
    </source>
</evidence>
<reference evidence="2 3" key="1">
    <citation type="submission" date="2019-06" db="EMBL/GenBank/DDBJ databases">
        <title>Micromonospora ordensis sp. nov., isolated from deep marine sediment.</title>
        <authorList>
            <person name="Veyisoglu A."/>
            <person name="Carro L."/>
            <person name="Klenk H.-P."/>
            <person name="Sahin N."/>
        </authorList>
    </citation>
    <scope>NUCLEOTIDE SEQUENCE [LARGE SCALE GENOMIC DNA]</scope>
    <source>
        <strain evidence="2 3">S2509</strain>
    </source>
</reference>
<evidence type="ECO:0000313" key="2">
    <source>
        <dbReference type="EMBL" id="TNH28504.1"/>
    </source>
</evidence>
<dbReference type="NCBIfam" id="NF038094">
    <property type="entry name" value="CueP_fam"/>
    <property type="match status" value="1"/>
</dbReference>
<dbReference type="InterPro" id="IPR047808">
    <property type="entry name" value="CueP-like"/>
</dbReference>
<dbReference type="Gene3D" id="2.60.40.3700">
    <property type="match status" value="1"/>
</dbReference>
<dbReference type="EMBL" id="VDFY01000155">
    <property type="protein sequence ID" value="TNH28504.1"/>
    <property type="molecule type" value="Genomic_DNA"/>
</dbReference>
<name>A0A5C4QNX4_9ACTN</name>
<comment type="caution">
    <text evidence="2">The sequence shown here is derived from an EMBL/GenBank/DDBJ whole genome shotgun (WGS) entry which is preliminary data.</text>
</comment>